<dbReference type="EMBL" id="CP134536">
    <property type="protein sequence ID" value="WNH12548.1"/>
    <property type="molecule type" value="Genomic_DNA"/>
</dbReference>
<dbReference type="Proteomes" id="UP001303407">
    <property type="component" value="Chromosome"/>
</dbReference>
<accession>A0ABY9Y3U0</accession>
<evidence type="ECO:0000313" key="2">
    <source>
        <dbReference type="Proteomes" id="UP001303407"/>
    </source>
</evidence>
<organism evidence="1 2">
    <name type="scientific">Thalassobellus suaedae</name>
    <dbReference type="NCBI Taxonomy" id="3074124"/>
    <lineage>
        <taxon>Bacteria</taxon>
        <taxon>Pseudomonadati</taxon>
        <taxon>Bacteroidota</taxon>
        <taxon>Flavobacteriia</taxon>
        <taxon>Flavobacteriales</taxon>
        <taxon>Flavobacteriaceae</taxon>
        <taxon>Thalassobellus</taxon>
    </lineage>
</organism>
<evidence type="ECO:0000313" key="1">
    <source>
        <dbReference type="EMBL" id="WNH12548.1"/>
    </source>
</evidence>
<name>A0ABY9Y3U0_9FLAO</name>
<keyword evidence="2" id="KW-1185">Reference proteome</keyword>
<protein>
    <submittedName>
        <fullName evidence="1">Uncharacterized protein</fullName>
    </submittedName>
</protein>
<reference evidence="1 2" key="1">
    <citation type="submission" date="2023-09" db="EMBL/GenBank/DDBJ databases">
        <title>Thalassobella suaedae gen. nov., sp. nov., a marine bacterium of the family Flavobacteriaceae isolated from a halophyte Suaeda japonica.</title>
        <authorList>
            <person name="Lee S.Y."/>
            <person name="Hwang C.Y."/>
        </authorList>
    </citation>
    <scope>NUCLEOTIDE SEQUENCE [LARGE SCALE GENOMIC DNA]</scope>
    <source>
        <strain evidence="1 2">HL-DH10</strain>
    </source>
</reference>
<proteinExistence type="predicted"/>
<dbReference type="RefSeq" id="WP_415862531.1">
    <property type="nucleotide sequence ID" value="NZ_CP134536.1"/>
</dbReference>
<sequence>MKAETVFEVYKALEHSEQDRLYDMVKAHFNSKYDFKRSKKGKKLDFTKADAMRYLIEKVVMKKIKKS</sequence>
<gene>
    <name evidence="1" type="ORF">RHP49_16875</name>
</gene>